<dbReference type="Pfam" id="PF02321">
    <property type="entry name" value="OEP"/>
    <property type="match status" value="1"/>
</dbReference>
<keyword evidence="10" id="KW-1185">Reference proteome</keyword>
<reference evidence="9" key="1">
    <citation type="journal article" date="2014" name="Int. J. Syst. Evol. Microbiol.">
        <title>Complete genome sequence of Corynebacterium casei LMG S-19264T (=DSM 44701T), isolated from a smear-ripened cheese.</title>
        <authorList>
            <consortium name="US DOE Joint Genome Institute (JGI-PGF)"/>
            <person name="Walter F."/>
            <person name="Albersmeier A."/>
            <person name="Kalinowski J."/>
            <person name="Ruckert C."/>
        </authorList>
    </citation>
    <scope>NUCLEOTIDE SEQUENCE</scope>
    <source>
        <strain evidence="9">KCTC 12710</strain>
    </source>
</reference>
<dbReference type="GO" id="GO:1990281">
    <property type="term" value="C:efflux pump complex"/>
    <property type="evidence" value="ECO:0007669"/>
    <property type="project" value="TreeGrafter"/>
</dbReference>
<comment type="similarity">
    <text evidence="2">Belongs to the outer membrane factor (OMF) (TC 1.B.17) family.</text>
</comment>
<evidence type="ECO:0008006" key="11">
    <source>
        <dbReference type="Google" id="ProtNLM"/>
    </source>
</evidence>
<dbReference type="SUPFAM" id="SSF56954">
    <property type="entry name" value="Outer membrane efflux proteins (OEP)"/>
    <property type="match status" value="1"/>
</dbReference>
<gene>
    <name evidence="9" type="ORF">GCM10007028_34520</name>
</gene>
<evidence type="ECO:0000313" key="10">
    <source>
        <dbReference type="Proteomes" id="UP000636004"/>
    </source>
</evidence>
<evidence type="ECO:0000256" key="6">
    <source>
        <dbReference type="ARBA" id="ARBA00023136"/>
    </source>
</evidence>
<dbReference type="Proteomes" id="UP000636004">
    <property type="component" value="Unassembled WGS sequence"/>
</dbReference>
<keyword evidence="8" id="KW-0175">Coiled coil</keyword>
<dbReference type="GO" id="GO:0009279">
    <property type="term" value="C:cell outer membrane"/>
    <property type="evidence" value="ECO:0007669"/>
    <property type="project" value="UniProtKB-SubCell"/>
</dbReference>
<dbReference type="GO" id="GO:0015562">
    <property type="term" value="F:efflux transmembrane transporter activity"/>
    <property type="evidence" value="ECO:0007669"/>
    <property type="project" value="InterPro"/>
</dbReference>
<dbReference type="EMBL" id="BMWZ01000011">
    <property type="protein sequence ID" value="GGZ93186.1"/>
    <property type="molecule type" value="Genomic_DNA"/>
</dbReference>
<dbReference type="InterPro" id="IPR003423">
    <property type="entry name" value="OMP_efflux"/>
</dbReference>
<dbReference type="AlphaFoldDB" id="A0A918VFD5"/>
<comment type="caution">
    <text evidence="9">The sequence shown here is derived from an EMBL/GenBank/DDBJ whole genome shotgun (WGS) entry which is preliminary data.</text>
</comment>
<comment type="subcellular location">
    <subcellularLocation>
        <location evidence="1">Cell outer membrane</location>
    </subcellularLocation>
</comment>
<keyword evidence="5" id="KW-0812">Transmembrane</keyword>
<evidence type="ECO:0000256" key="5">
    <source>
        <dbReference type="ARBA" id="ARBA00022692"/>
    </source>
</evidence>
<dbReference type="GO" id="GO:0015288">
    <property type="term" value="F:porin activity"/>
    <property type="evidence" value="ECO:0007669"/>
    <property type="project" value="TreeGrafter"/>
</dbReference>
<name>A0A918VFD5_9FLAO</name>
<proteinExistence type="inferred from homology"/>
<protein>
    <recommendedName>
        <fullName evidence="11">TolC family protein</fullName>
    </recommendedName>
</protein>
<dbReference type="PANTHER" id="PTHR30026">
    <property type="entry name" value="OUTER MEMBRANE PROTEIN TOLC"/>
    <property type="match status" value="1"/>
</dbReference>
<keyword evidence="3" id="KW-0813">Transport</keyword>
<keyword evidence="6" id="KW-0472">Membrane</keyword>
<accession>A0A918VFD5</accession>
<evidence type="ECO:0000256" key="3">
    <source>
        <dbReference type="ARBA" id="ARBA00022448"/>
    </source>
</evidence>
<keyword evidence="7" id="KW-0998">Cell outer membrane</keyword>
<dbReference type="InterPro" id="IPR051906">
    <property type="entry name" value="TolC-like"/>
</dbReference>
<keyword evidence="4" id="KW-1134">Transmembrane beta strand</keyword>
<reference evidence="9" key="2">
    <citation type="submission" date="2020-09" db="EMBL/GenBank/DDBJ databases">
        <authorList>
            <person name="Sun Q."/>
            <person name="Kim S."/>
        </authorList>
    </citation>
    <scope>NUCLEOTIDE SEQUENCE</scope>
    <source>
        <strain evidence="9">KCTC 12710</strain>
    </source>
</reference>
<organism evidence="9 10">
    <name type="scientific">Algibacter mikhailovii</name>
    <dbReference type="NCBI Taxonomy" id="425498"/>
    <lineage>
        <taxon>Bacteria</taxon>
        <taxon>Pseudomonadati</taxon>
        <taxon>Bacteroidota</taxon>
        <taxon>Flavobacteriia</taxon>
        <taxon>Flavobacteriales</taxon>
        <taxon>Flavobacteriaceae</taxon>
        <taxon>Algibacter</taxon>
    </lineage>
</organism>
<dbReference type="Gene3D" id="1.20.1600.10">
    <property type="entry name" value="Outer membrane efflux proteins (OEP)"/>
    <property type="match status" value="1"/>
</dbReference>
<evidence type="ECO:0000256" key="8">
    <source>
        <dbReference type="SAM" id="Coils"/>
    </source>
</evidence>
<dbReference type="PANTHER" id="PTHR30026:SF20">
    <property type="entry name" value="OUTER MEMBRANE PROTEIN TOLC"/>
    <property type="match status" value="1"/>
</dbReference>
<feature type="coiled-coil region" evidence="8">
    <location>
        <begin position="132"/>
        <end position="166"/>
    </location>
</feature>
<evidence type="ECO:0000256" key="1">
    <source>
        <dbReference type="ARBA" id="ARBA00004442"/>
    </source>
</evidence>
<evidence type="ECO:0000256" key="2">
    <source>
        <dbReference type="ARBA" id="ARBA00007613"/>
    </source>
</evidence>
<evidence type="ECO:0000256" key="7">
    <source>
        <dbReference type="ARBA" id="ARBA00023237"/>
    </source>
</evidence>
<evidence type="ECO:0000256" key="4">
    <source>
        <dbReference type="ARBA" id="ARBA00022452"/>
    </source>
</evidence>
<evidence type="ECO:0000313" key="9">
    <source>
        <dbReference type="EMBL" id="GGZ93186.1"/>
    </source>
</evidence>
<sequence>MQTLKKISLLIVLFTHLLGVNKSAGQDKSMMPHKEESFALLIPKLGILIDSALVHNGLVNYRKLEIDAKESNLKSKRKYWTRNFGVQADSRYGTFDNYSSISGDNATINLASNTQQLNYNVGLYLKIPVFDVINRKSQIKQAEAELAQAKSLVKSQEDELREMVIRYYEDLLLQQNLLEIRATNLGNAKVNMEMVEKEFKNGLVEITEYVRISDMTSRISADFQKVKSDFIISKKLLENLVGFEIQ</sequence>
<dbReference type="RefSeq" id="WP_189362694.1">
    <property type="nucleotide sequence ID" value="NZ_BMWZ01000011.1"/>
</dbReference>